<organism evidence="2 3">
    <name type="scientific">Nonomuraea insulae</name>
    <dbReference type="NCBI Taxonomy" id="1616787"/>
    <lineage>
        <taxon>Bacteria</taxon>
        <taxon>Bacillati</taxon>
        <taxon>Actinomycetota</taxon>
        <taxon>Actinomycetes</taxon>
        <taxon>Streptosporangiales</taxon>
        <taxon>Streptosporangiaceae</taxon>
        <taxon>Nonomuraea</taxon>
    </lineage>
</organism>
<evidence type="ECO:0000259" key="1">
    <source>
        <dbReference type="PROSITE" id="PS50801"/>
    </source>
</evidence>
<dbReference type="InterPro" id="IPR002645">
    <property type="entry name" value="STAS_dom"/>
</dbReference>
<gene>
    <name evidence="2" type="ORF">ACFPZ3_05180</name>
</gene>
<feature type="domain" description="STAS" evidence="1">
    <location>
        <begin position="4"/>
        <end position="113"/>
    </location>
</feature>
<accession>A0ABW1CEH3</accession>
<dbReference type="Gene3D" id="3.30.750.24">
    <property type="entry name" value="STAS domain"/>
    <property type="match status" value="1"/>
</dbReference>
<sequence>MTSLTLTHHNLPGVTVIVVSGELDITNDTQLPAFLARVRRRPADQVVLDLTELTFMDSFGLRAVLICHADALARGGDARPAAPQHGPVQVLAVTGVDAHLTVHDTVKQALLVAMAAAESAI</sequence>
<dbReference type="PANTHER" id="PTHR33495">
    <property type="entry name" value="ANTI-SIGMA FACTOR ANTAGONIST TM_1081-RELATED-RELATED"/>
    <property type="match status" value="1"/>
</dbReference>
<keyword evidence="3" id="KW-1185">Reference proteome</keyword>
<proteinExistence type="predicted"/>
<comment type="caution">
    <text evidence="2">The sequence shown here is derived from an EMBL/GenBank/DDBJ whole genome shotgun (WGS) entry which is preliminary data.</text>
</comment>
<dbReference type="Pfam" id="PF01740">
    <property type="entry name" value="STAS"/>
    <property type="match status" value="1"/>
</dbReference>
<dbReference type="PANTHER" id="PTHR33495:SF2">
    <property type="entry name" value="ANTI-SIGMA FACTOR ANTAGONIST TM_1081-RELATED"/>
    <property type="match status" value="1"/>
</dbReference>
<dbReference type="InterPro" id="IPR036513">
    <property type="entry name" value="STAS_dom_sf"/>
</dbReference>
<name>A0ABW1CEH3_9ACTN</name>
<dbReference type="EMBL" id="JBHSPA010000007">
    <property type="protein sequence ID" value="MFC5823240.1"/>
    <property type="molecule type" value="Genomic_DNA"/>
</dbReference>
<dbReference type="CDD" id="cd07043">
    <property type="entry name" value="STAS_anti-anti-sigma_factors"/>
    <property type="match status" value="1"/>
</dbReference>
<evidence type="ECO:0000313" key="2">
    <source>
        <dbReference type="EMBL" id="MFC5823240.1"/>
    </source>
</evidence>
<dbReference type="SUPFAM" id="SSF52091">
    <property type="entry name" value="SpoIIaa-like"/>
    <property type="match status" value="1"/>
</dbReference>
<reference evidence="3" key="1">
    <citation type="journal article" date="2019" name="Int. J. Syst. Evol. Microbiol.">
        <title>The Global Catalogue of Microorganisms (GCM) 10K type strain sequencing project: providing services to taxonomists for standard genome sequencing and annotation.</title>
        <authorList>
            <consortium name="The Broad Institute Genomics Platform"/>
            <consortium name="The Broad Institute Genome Sequencing Center for Infectious Disease"/>
            <person name="Wu L."/>
            <person name="Ma J."/>
        </authorList>
    </citation>
    <scope>NUCLEOTIDE SEQUENCE [LARGE SCALE GENOMIC DNA]</scope>
    <source>
        <strain evidence="3">CCUG 53903</strain>
    </source>
</reference>
<protein>
    <submittedName>
        <fullName evidence="2">STAS domain-containing protein</fullName>
    </submittedName>
</protein>
<evidence type="ECO:0000313" key="3">
    <source>
        <dbReference type="Proteomes" id="UP001596058"/>
    </source>
</evidence>
<dbReference type="Proteomes" id="UP001596058">
    <property type="component" value="Unassembled WGS sequence"/>
</dbReference>
<dbReference type="PROSITE" id="PS50801">
    <property type="entry name" value="STAS"/>
    <property type="match status" value="1"/>
</dbReference>
<dbReference type="RefSeq" id="WP_379512780.1">
    <property type="nucleotide sequence ID" value="NZ_JBHSPA010000007.1"/>
</dbReference>